<dbReference type="EMBL" id="DSTU01000007">
    <property type="protein sequence ID" value="HFJ54096.1"/>
    <property type="molecule type" value="Genomic_DNA"/>
</dbReference>
<dbReference type="Gene3D" id="3.20.20.370">
    <property type="entry name" value="Glycoside hydrolase/deacetylase"/>
    <property type="match status" value="1"/>
</dbReference>
<gene>
    <name evidence="4" type="ORF">ENP62_01570</name>
    <name evidence="3" type="ORF">ENP94_04395</name>
    <name evidence="5" type="ORF">ENS16_05350</name>
</gene>
<dbReference type="SUPFAM" id="SSF88713">
    <property type="entry name" value="Glycoside hydrolase/deacetylase"/>
    <property type="match status" value="1"/>
</dbReference>
<dbReference type="CDD" id="cd10918">
    <property type="entry name" value="CE4_NodB_like_5s_6s"/>
    <property type="match status" value="1"/>
</dbReference>
<keyword evidence="1" id="KW-0732">Signal</keyword>
<proteinExistence type="predicted"/>
<dbReference type="GO" id="GO:0005975">
    <property type="term" value="P:carbohydrate metabolic process"/>
    <property type="evidence" value="ECO:0007669"/>
    <property type="project" value="InterPro"/>
</dbReference>
<sequence>MPLLLFSLLLSLSSGEPDLSRHIVVFTIDDGYRSVYDYVYPLLRKHKMTATIGLITDYLAGPGGRYGNPATFLSYQQVREMLDSAGIEIASHTLSHPWLTRLDSVSAWREIYRSKEVLESLFGVPVITFVYPYGDMDLRTVRMVRRAGYRLARAVRPGVINFWVDPYRIPEFELRRGTALGAVKNHIRNNPVAVLLLHRVVPKPRLFTEWPVDSFADLLAWMAENRIQTRTLAELYYEWRQGVVALMLSERNASGLILESDSVLLKEVDVDKTGTFNPR</sequence>
<feature type="domain" description="NodB homology" evidence="2">
    <location>
        <begin position="22"/>
        <end position="279"/>
    </location>
</feature>
<dbReference type="GO" id="GO:0016810">
    <property type="term" value="F:hydrolase activity, acting on carbon-nitrogen (but not peptide) bonds"/>
    <property type="evidence" value="ECO:0007669"/>
    <property type="project" value="InterPro"/>
</dbReference>
<dbReference type="EMBL" id="DSLG01000004">
    <property type="protein sequence ID" value="HEA87234.1"/>
    <property type="molecule type" value="Genomic_DNA"/>
</dbReference>
<accession>A0A7C1NH04</accession>
<evidence type="ECO:0000313" key="5">
    <source>
        <dbReference type="EMBL" id="HFJ54096.1"/>
    </source>
</evidence>
<comment type="caution">
    <text evidence="3">The sequence shown here is derived from an EMBL/GenBank/DDBJ whole genome shotgun (WGS) entry which is preliminary data.</text>
</comment>
<dbReference type="PROSITE" id="PS51677">
    <property type="entry name" value="NODB"/>
    <property type="match status" value="1"/>
</dbReference>
<dbReference type="AlphaFoldDB" id="A0A7C1NH04"/>
<dbReference type="PANTHER" id="PTHR34216:SF7">
    <property type="entry name" value="POLY-BETA-1,6-N-ACETYL-D-GLUCOSAMINE N-DEACETYLASE"/>
    <property type="match status" value="1"/>
</dbReference>
<dbReference type="InterPro" id="IPR011330">
    <property type="entry name" value="Glyco_hydro/deAcase_b/a-brl"/>
</dbReference>
<dbReference type="PANTHER" id="PTHR34216">
    <property type="match status" value="1"/>
</dbReference>
<dbReference type="InterPro" id="IPR002509">
    <property type="entry name" value="NODB_dom"/>
</dbReference>
<name>A0A7C1NH04_UNCW3</name>
<dbReference type="EMBL" id="DSKA01000119">
    <property type="protein sequence ID" value="HEE18226.1"/>
    <property type="molecule type" value="Genomic_DNA"/>
</dbReference>
<reference evidence="3" key="1">
    <citation type="journal article" date="2020" name="mSystems">
        <title>Genome- and Community-Level Interaction Insights into Carbon Utilization and Element Cycling Functions of Hydrothermarchaeota in Hydrothermal Sediment.</title>
        <authorList>
            <person name="Zhou Z."/>
            <person name="Liu Y."/>
            <person name="Xu W."/>
            <person name="Pan J."/>
            <person name="Luo Z.H."/>
            <person name="Li M."/>
        </authorList>
    </citation>
    <scope>NUCLEOTIDE SEQUENCE [LARGE SCALE GENOMIC DNA]</scope>
    <source>
        <strain evidence="4">SpSt-236</strain>
        <strain evidence="3">SpSt-265</strain>
        <strain evidence="5">SpSt-465</strain>
    </source>
</reference>
<evidence type="ECO:0000313" key="3">
    <source>
        <dbReference type="EMBL" id="HEA87234.1"/>
    </source>
</evidence>
<protein>
    <submittedName>
        <fullName evidence="3">Polysaccharide deacetylase family protein</fullName>
    </submittedName>
</protein>
<evidence type="ECO:0000313" key="4">
    <source>
        <dbReference type="EMBL" id="HEE18226.1"/>
    </source>
</evidence>
<evidence type="ECO:0000259" key="2">
    <source>
        <dbReference type="PROSITE" id="PS51677"/>
    </source>
</evidence>
<dbReference type="InterPro" id="IPR051398">
    <property type="entry name" value="Polysacch_Deacetylase"/>
</dbReference>
<organism evidence="3">
    <name type="scientific">candidate division WOR-3 bacterium</name>
    <dbReference type="NCBI Taxonomy" id="2052148"/>
    <lineage>
        <taxon>Bacteria</taxon>
        <taxon>Bacteria division WOR-3</taxon>
    </lineage>
</organism>
<dbReference type="Pfam" id="PF01522">
    <property type="entry name" value="Polysacc_deac_1"/>
    <property type="match status" value="1"/>
</dbReference>
<evidence type="ECO:0000256" key="1">
    <source>
        <dbReference type="ARBA" id="ARBA00022729"/>
    </source>
</evidence>